<feature type="transmembrane region" description="Helical" evidence="1">
    <location>
        <begin position="620"/>
        <end position="639"/>
    </location>
</feature>
<keyword evidence="1" id="KW-1133">Transmembrane helix</keyword>
<dbReference type="Pfam" id="PF06808">
    <property type="entry name" value="DctM"/>
    <property type="match status" value="1"/>
</dbReference>
<feature type="transmembrane region" description="Helical" evidence="1">
    <location>
        <begin position="154"/>
        <end position="173"/>
    </location>
</feature>
<evidence type="ECO:0000313" key="3">
    <source>
        <dbReference type="EMBL" id="ABU60434.1"/>
    </source>
</evidence>
<protein>
    <submittedName>
        <fullName evidence="3">TRAP transporter, 4TM/12TM fusion protein</fullName>
    </submittedName>
</protein>
<feature type="transmembrane region" description="Helical" evidence="1">
    <location>
        <begin position="42"/>
        <end position="61"/>
    </location>
</feature>
<keyword evidence="1" id="KW-0472">Membrane</keyword>
<feature type="transmembrane region" description="Helical" evidence="1">
    <location>
        <begin position="660"/>
        <end position="691"/>
    </location>
</feature>
<dbReference type="InterPro" id="IPR011853">
    <property type="entry name" value="TRAP_DctM-Dct_fused"/>
</dbReference>
<feature type="transmembrane region" description="Helical" evidence="1">
    <location>
        <begin position="444"/>
        <end position="464"/>
    </location>
</feature>
<feature type="domain" description="TRAP C4-dicarboxylate transport system permease DctM subunit" evidence="2">
    <location>
        <begin position="139"/>
        <end position="431"/>
    </location>
</feature>
<dbReference type="InterPro" id="IPR010656">
    <property type="entry name" value="DctM"/>
</dbReference>
<feature type="transmembrane region" description="Helical" evidence="1">
    <location>
        <begin position="193"/>
        <end position="219"/>
    </location>
</feature>
<reference evidence="3 4" key="1">
    <citation type="submission" date="2007-08" db="EMBL/GenBank/DDBJ databases">
        <title>Complete sequence of Roseiflexus castenholzii DSM 13941.</title>
        <authorList>
            <consortium name="US DOE Joint Genome Institute"/>
            <person name="Copeland A."/>
            <person name="Lucas S."/>
            <person name="Lapidus A."/>
            <person name="Barry K."/>
            <person name="Glavina del Rio T."/>
            <person name="Dalin E."/>
            <person name="Tice H."/>
            <person name="Pitluck S."/>
            <person name="Thompson L.S."/>
            <person name="Brettin T."/>
            <person name="Bruce D."/>
            <person name="Detter J.C."/>
            <person name="Han C."/>
            <person name="Tapia R."/>
            <person name="Schmutz J."/>
            <person name="Larimer F."/>
            <person name="Land M."/>
            <person name="Hauser L."/>
            <person name="Kyrpides N."/>
            <person name="Mikhailova N."/>
            <person name="Bryant D.A."/>
            <person name="Hanada S."/>
            <person name="Tsukatani Y."/>
            <person name="Richardson P."/>
        </authorList>
    </citation>
    <scope>NUCLEOTIDE SEQUENCE [LARGE SCALE GENOMIC DNA]</scope>
    <source>
        <strain evidence="4">DSM 13941 / HLO8</strain>
    </source>
</reference>
<dbReference type="PANTHER" id="PTHR43849">
    <property type="entry name" value="BLL3936 PROTEIN"/>
    <property type="match status" value="1"/>
</dbReference>
<feature type="transmembrane region" description="Helical" evidence="1">
    <location>
        <begin position="99"/>
        <end position="119"/>
    </location>
</feature>
<accession>A7NS88</accession>
<feature type="transmembrane region" description="Helical" evidence="1">
    <location>
        <begin position="419"/>
        <end position="438"/>
    </location>
</feature>
<evidence type="ECO:0000313" key="4">
    <source>
        <dbReference type="Proteomes" id="UP000000263"/>
    </source>
</evidence>
<feature type="transmembrane region" description="Helical" evidence="1">
    <location>
        <begin position="250"/>
        <end position="276"/>
    </location>
</feature>
<evidence type="ECO:0000256" key="1">
    <source>
        <dbReference type="SAM" id="Phobius"/>
    </source>
</evidence>
<dbReference type="RefSeq" id="WP_012122855.1">
    <property type="nucleotide sequence ID" value="NC_009767.1"/>
</dbReference>
<organism evidence="3 4">
    <name type="scientific">Roseiflexus castenholzii (strain DSM 13941 / HLO8)</name>
    <dbReference type="NCBI Taxonomy" id="383372"/>
    <lineage>
        <taxon>Bacteria</taxon>
        <taxon>Bacillati</taxon>
        <taxon>Chloroflexota</taxon>
        <taxon>Chloroflexia</taxon>
        <taxon>Chloroflexales</taxon>
        <taxon>Roseiflexineae</taxon>
        <taxon>Roseiflexaceae</taxon>
        <taxon>Roseiflexus</taxon>
    </lineage>
</organism>
<dbReference type="OrthoDB" id="9759894at2"/>
<dbReference type="eggNOG" id="COG4666">
    <property type="taxonomic scope" value="Bacteria"/>
</dbReference>
<dbReference type="HOGENOM" id="CLU_007041_3_1_0"/>
<dbReference type="AlphaFoldDB" id="A7NS88"/>
<dbReference type="NCBIfam" id="TIGR02123">
    <property type="entry name" value="TRAP_fused"/>
    <property type="match status" value="1"/>
</dbReference>
<feature type="transmembrane region" description="Helical" evidence="1">
    <location>
        <begin position="528"/>
        <end position="555"/>
    </location>
</feature>
<feature type="transmembrane region" description="Helical" evidence="1">
    <location>
        <begin position="320"/>
        <end position="344"/>
    </location>
</feature>
<evidence type="ECO:0000259" key="2">
    <source>
        <dbReference type="Pfam" id="PF06808"/>
    </source>
</evidence>
<sequence>MSIAANAQNNDAPDEEVISREKVEQLIEEFENEAATRKLSGAWAWIAGIVAAALSIYALYWTQAIITTQVYRATFLMLVLALTFFYFPLRKAARTKVPWYDVVLAALGAASMIYLSLNFRDALQRVTQPTPTELVMGAIMLLLVLEATRRTTGMALTLVAVFSILYALFGYVFPEPFDHRGISLQRLIGTNYLTLQGVFGVPLDVAATFIVLFTIYGAVLEYSGAGKFFIDWSFAALGKSKSGAGPGRTVAAAGFLLGTVSGSGVATTVTLGSLSWPMLRKAGYDKTVAAGMLAASGIGATLSPPTLGAAAFLIAEYLDISYLDVLIMAIVPTILYYLSIILMIEADSRRMKTQAVTFESESLWELTRKFGYHFSSLFAVAILMGFGMTPFMAVYWSIVVAFFLSFLRPETRLSSLKALASGVALMALLMALEVTGVLPRMRPSVAIFWGLMLTVVIAAAMALYRRVRAIPGEDENMRILRALEYGGRSVVSIAATTACAGIIVSAVTLTGLGLKISGMIVSLGGGNILMTVFFAAIAVWVLGLAVPVTASYILAAVMIVPALRQVGVPEPAAHMFIFYYAVLADVSPPTALAPMAAAAITGGRPWPTMFMAWKYCLPGFLVPFMFTMTTDGTSLLLLLQQVGKDVGTVTLAFKPAWYEALAAGGWMTIVVTFLTSCLAVGALAVAFGGWLLRQANLFERVLMGVAGLAMLYADLGADAVGFGLFIVGVLVHVVRVRQMRKAESVAVAAVETDTFSERSVG</sequence>
<gene>
    <name evidence="3" type="ordered locus">Rcas_4418</name>
</gene>
<proteinExistence type="predicted"/>
<keyword evidence="1" id="KW-0812">Transmembrane</keyword>
<keyword evidence="4" id="KW-1185">Reference proteome</keyword>
<feature type="transmembrane region" description="Helical" evidence="1">
    <location>
        <begin position="711"/>
        <end position="734"/>
    </location>
</feature>
<feature type="transmembrane region" description="Helical" evidence="1">
    <location>
        <begin position="288"/>
        <end position="314"/>
    </location>
</feature>
<feature type="transmembrane region" description="Helical" evidence="1">
    <location>
        <begin position="485"/>
        <end position="508"/>
    </location>
</feature>
<feature type="transmembrane region" description="Helical" evidence="1">
    <location>
        <begin position="576"/>
        <end position="600"/>
    </location>
</feature>
<name>A7NS88_ROSCS</name>
<feature type="transmembrane region" description="Helical" evidence="1">
    <location>
        <begin position="70"/>
        <end position="87"/>
    </location>
</feature>
<dbReference type="Proteomes" id="UP000000263">
    <property type="component" value="Chromosome"/>
</dbReference>
<dbReference type="PANTHER" id="PTHR43849:SF2">
    <property type="entry name" value="BLL3936 PROTEIN"/>
    <property type="match status" value="1"/>
</dbReference>
<dbReference type="EMBL" id="CP000804">
    <property type="protein sequence ID" value="ABU60434.1"/>
    <property type="molecule type" value="Genomic_DNA"/>
</dbReference>
<dbReference type="KEGG" id="rca:Rcas_4418"/>